<feature type="transmembrane region" description="Helical" evidence="1">
    <location>
        <begin position="59"/>
        <end position="80"/>
    </location>
</feature>
<gene>
    <name evidence="2" type="ORF">PRECH8_07310</name>
</gene>
<dbReference type="AlphaFoldDB" id="A0A916QB04"/>
<feature type="transmembrane region" description="Helical" evidence="1">
    <location>
        <begin position="7"/>
        <end position="27"/>
    </location>
</feature>
<organism evidence="2 3">
    <name type="scientific">Insulibacter thermoxylanivorax</name>
    <dbReference type="NCBI Taxonomy" id="2749268"/>
    <lineage>
        <taxon>Bacteria</taxon>
        <taxon>Bacillati</taxon>
        <taxon>Bacillota</taxon>
        <taxon>Bacilli</taxon>
        <taxon>Bacillales</taxon>
        <taxon>Paenibacillaceae</taxon>
        <taxon>Insulibacter</taxon>
    </lineage>
</organism>
<keyword evidence="3" id="KW-1185">Reference proteome</keyword>
<reference evidence="2" key="2">
    <citation type="journal article" date="2021" name="Data Brief">
        <title>Draft genome sequence data of the facultative, thermophilic, xylanolytic bacterium Paenibacillus sp. strain DA-C8.</title>
        <authorList>
            <person name="Chhe C."/>
            <person name="Uke A."/>
            <person name="Baramee S."/>
            <person name="Ungkulpasvich U."/>
            <person name="Tachaapaikoon C."/>
            <person name="Pason P."/>
            <person name="Waeonukul R."/>
            <person name="Ratanakhanokchai K."/>
            <person name="Kosugi A."/>
        </authorList>
    </citation>
    <scope>NUCLEOTIDE SEQUENCE</scope>
    <source>
        <strain evidence="2">DA-C8</strain>
    </source>
</reference>
<evidence type="ECO:0008006" key="4">
    <source>
        <dbReference type="Google" id="ProtNLM"/>
    </source>
</evidence>
<dbReference type="RefSeq" id="WP_200965716.1">
    <property type="nucleotide sequence ID" value="NZ_BMAQ01000005.1"/>
</dbReference>
<dbReference type="EMBL" id="BMAQ01000005">
    <property type="protein sequence ID" value="GFR37435.1"/>
    <property type="molecule type" value="Genomic_DNA"/>
</dbReference>
<sequence>MRTNRFSLGVVIILFGIFILLGKLGVINFIWSIIWPIFILIPGLLFHMFYFTRVMPAGVLIPGGILVTISLLFFYCTIFGWDSMKYLWPGFILAVAIGLYEYYLFSDDQPQGALIAAIILGIIAIVFFGMTLMATNGIYIIAIALILIGLYMILRRLKPY</sequence>
<evidence type="ECO:0000313" key="3">
    <source>
        <dbReference type="Proteomes" id="UP000654993"/>
    </source>
</evidence>
<evidence type="ECO:0000313" key="2">
    <source>
        <dbReference type="EMBL" id="GFR37435.1"/>
    </source>
</evidence>
<keyword evidence="1" id="KW-0472">Membrane</keyword>
<feature type="transmembrane region" description="Helical" evidence="1">
    <location>
        <begin position="112"/>
        <end position="131"/>
    </location>
</feature>
<keyword evidence="1" id="KW-0812">Transmembrane</keyword>
<feature type="transmembrane region" description="Helical" evidence="1">
    <location>
        <begin position="86"/>
        <end position="105"/>
    </location>
</feature>
<protein>
    <recommendedName>
        <fullName evidence="4">DUF5668 domain-containing protein</fullName>
    </recommendedName>
</protein>
<dbReference type="Proteomes" id="UP000654993">
    <property type="component" value="Unassembled WGS sequence"/>
</dbReference>
<feature type="transmembrane region" description="Helical" evidence="1">
    <location>
        <begin position="137"/>
        <end position="154"/>
    </location>
</feature>
<comment type="caution">
    <text evidence="2">The sequence shown here is derived from an EMBL/GenBank/DDBJ whole genome shotgun (WGS) entry which is preliminary data.</text>
</comment>
<reference evidence="2" key="1">
    <citation type="submission" date="2020-08" db="EMBL/GenBank/DDBJ databases">
        <authorList>
            <person name="Uke A."/>
            <person name="Chhe C."/>
            <person name="Baramee S."/>
            <person name="Kosugi A."/>
        </authorList>
    </citation>
    <scope>NUCLEOTIDE SEQUENCE</scope>
    <source>
        <strain evidence="2">DA-C8</strain>
    </source>
</reference>
<proteinExistence type="predicted"/>
<accession>A0A916QB04</accession>
<name>A0A916QB04_9BACL</name>
<keyword evidence="1" id="KW-1133">Transmembrane helix</keyword>
<evidence type="ECO:0000256" key="1">
    <source>
        <dbReference type="SAM" id="Phobius"/>
    </source>
</evidence>
<feature type="transmembrane region" description="Helical" evidence="1">
    <location>
        <begin position="33"/>
        <end position="52"/>
    </location>
</feature>